<evidence type="ECO:0000259" key="1">
    <source>
        <dbReference type="PROSITE" id="PS51819"/>
    </source>
</evidence>
<protein>
    <submittedName>
        <fullName evidence="2">VOC family protein</fullName>
    </submittedName>
</protein>
<keyword evidence="3" id="KW-1185">Reference proteome</keyword>
<organism evidence="2 3">
    <name type="scientific">Ottowia flava</name>
    <dbReference type="NCBI Taxonomy" id="2675430"/>
    <lineage>
        <taxon>Bacteria</taxon>
        <taxon>Pseudomonadati</taxon>
        <taxon>Pseudomonadota</taxon>
        <taxon>Betaproteobacteria</taxon>
        <taxon>Burkholderiales</taxon>
        <taxon>Comamonadaceae</taxon>
        <taxon>Ottowia</taxon>
    </lineage>
</organism>
<proteinExistence type="predicted"/>
<dbReference type="PROSITE" id="PS51819">
    <property type="entry name" value="VOC"/>
    <property type="match status" value="1"/>
</dbReference>
<dbReference type="Proteomes" id="UP001597304">
    <property type="component" value="Unassembled WGS sequence"/>
</dbReference>
<dbReference type="Pfam" id="PF18029">
    <property type="entry name" value="Glyoxalase_6"/>
    <property type="match status" value="1"/>
</dbReference>
<dbReference type="SUPFAM" id="SSF54593">
    <property type="entry name" value="Glyoxalase/Bleomycin resistance protein/Dihydroxybiphenyl dioxygenase"/>
    <property type="match status" value="1"/>
</dbReference>
<dbReference type="PANTHER" id="PTHR36503:SF1">
    <property type="entry name" value="BLR2520 PROTEIN"/>
    <property type="match status" value="1"/>
</dbReference>
<feature type="domain" description="VOC" evidence="1">
    <location>
        <begin position="1"/>
        <end position="124"/>
    </location>
</feature>
<reference evidence="3" key="1">
    <citation type="journal article" date="2019" name="Int. J. Syst. Evol. Microbiol.">
        <title>The Global Catalogue of Microorganisms (GCM) 10K type strain sequencing project: providing services to taxonomists for standard genome sequencing and annotation.</title>
        <authorList>
            <consortium name="The Broad Institute Genomics Platform"/>
            <consortium name="The Broad Institute Genome Sequencing Center for Infectious Disease"/>
            <person name="Wu L."/>
            <person name="Ma J."/>
        </authorList>
    </citation>
    <scope>NUCLEOTIDE SEQUENCE [LARGE SCALE GENOMIC DNA]</scope>
    <source>
        <strain evidence="3">LMG 29247</strain>
    </source>
</reference>
<dbReference type="InterPro" id="IPR029068">
    <property type="entry name" value="Glyas_Bleomycin-R_OHBP_Dase"/>
</dbReference>
<dbReference type="PANTHER" id="PTHR36503">
    <property type="entry name" value="BLR2520 PROTEIN"/>
    <property type="match status" value="1"/>
</dbReference>
<evidence type="ECO:0000313" key="2">
    <source>
        <dbReference type="EMBL" id="MFD1710516.1"/>
    </source>
</evidence>
<evidence type="ECO:0000313" key="3">
    <source>
        <dbReference type="Proteomes" id="UP001597304"/>
    </source>
</evidence>
<dbReference type="CDD" id="cd06587">
    <property type="entry name" value="VOC"/>
    <property type="match status" value="1"/>
</dbReference>
<dbReference type="EMBL" id="JBHUEJ010000016">
    <property type="protein sequence ID" value="MFD1710516.1"/>
    <property type="molecule type" value="Genomic_DNA"/>
</dbReference>
<accession>A0ABW4KUT2</accession>
<dbReference type="InterPro" id="IPR041581">
    <property type="entry name" value="Glyoxalase_6"/>
</dbReference>
<comment type="caution">
    <text evidence="2">The sequence shown here is derived from an EMBL/GenBank/DDBJ whole genome shotgun (WGS) entry which is preliminary data.</text>
</comment>
<dbReference type="RefSeq" id="WP_147912639.1">
    <property type="nucleotide sequence ID" value="NZ_JBHUEJ010000016.1"/>
</dbReference>
<gene>
    <name evidence="2" type="ORF">ACFSF0_07850</name>
</gene>
<name>A0ABW4KUT2_9BURK</name>
<sequence length="140" mass="14738">MQLLVNIDVDDLARAEAFYTSALGLTTGRRFGDDGLELLGAGAPIYLLRKAAGTPATASAPTPRDYARHWTPVHLDLVVPDVDAAVARAVAAGAVLEQAARSHDWGRIALLADPFGHGFCLLQFLGRGYDEIATPTSAGP</sequence>
<dbReference type="InterPro" id="IPR037523">
    <property type="entry name" value="VOC_core"/>
</dbReference>
<dbReference type="Gene3D" id="3.10.180.10">
    <property type="entry name" value="2,3-Dihydroxybiphenyl 1,2-Dioxygenase, domain 1"/>
    <property type="match status" value="1"/>
</dbReference>